<dbReference type="InterPro" id="IPR003208">
    <property type="entry name" value="Dehydtase/Dehydtase_re"/>
</dbReference>
<organism evidence="2 3">
    <name type="scientific">Mycolicibacterium grossiae</name>
    <dbReference type="NCBI Taxonomy" id="1552759"/>
    <lineage>
        <taxon>Bacteria</taxon>
        <taxon>Bacillati</taxon>
        <taxon>Actinomycetota</taxon>
        <taxon>Actinomycetes</taxon>
        <taxon>Mycobacteriales</taxon>
        <taxon>Mycobacteriaceae</taxon>
        <taxon>Mycolicibacterium</taxon>
    </lineage>
</organism>
<keyword evidence="3" id="KW-1185">Reference proteome</keyword>
<reference evidence="2 3" key="1">
    <citation type="submission" date="2016-09" db="EMBL/GenBank/DDBJ databases">
        <title>genome sequence of Mycobacterium sp. 739 SCH.</title>
        <authorList>
            <person name="Greninger A.L."/>
            <person name="Qin X."/>
            <person name="Jerome K."/>
            <person name="Vora S."/>
            <person name="Quinn K."/>
        </authorList>
    </citation>
    <scope>NUCLEOTIDE SEQUENCE [LARGE SCALE GENOMIC DNA]</scope>
    <source>
        <strain evidence="2 3">SCH</strain>
    </source>
</reference>
<dbReference type="Proteomes" id="UP000178953">
    <property type="component" value="Unassembled WGS sequence"/>
</dbReference>
<evidence type="ECO:0000313" key="3">
    <source>
        <dbReference type="Proteomes" id="UP000178953"/>
    </source>
</evidence>
<dbReference type="Gene3D" id="3.40.50.10150">
    <property type="entry name" value="B12-dependent dehydatase associated subunit"/>
    <property type="match status" value="1"/>
</dbReference>
<name>A0A1E8QA22_9MYCO</name>
<protein>
    <submittedName>
        <fullName evidence="2">Propanediol utilization protein</fullName>
    </submittedName>
</protein>
<dbReference type="EMBL" id="MCHX01000003">
    <property type="protein sequence ID" value="OFJ55433.1"/>
    <property type="molecule type" value="Genomic_DNA"/>
</dbReference>
<dbReference type="PIRSF" id="PIRSF018506">
    <property type="entry name" value="Prpndl_dhdrts_md"/>
    <property type="match status" value="1"/>
</dbReference>
<dbReference type="NCBIfam" id="NF011616">
    <property type="entry name" value="PRK15042.1"/>
    <property type="match status" value="1"/>
</dbReference>
<feature type="region of interest" description="Disordered" evidence="1">
    <location>
        <begin position="1"/>
        <end position="23"/>
    </location>
</feature>
<dbReference type="InterPro" id="IPR025541">
    <property type="entry name" value="Ppandiol/glycerol_DHydtase_msu"/>
</dbReference>
<dbReference type="Pfam" id="PF02288">
    <property type="entry name" value="Dehydratase_MU"/>
    <property type="match status" value="1"/>
</dbReference>
<comment type="caution">
    <text evidence="2">The sequence shown here is derived from an EMBL/GenBank/DDBJ whole genome shotgun (WGS) entry which is preliminary data.</text>
</comment>
<evidence type="ECO:0000313" key="2">
    <source>
        <dbReference type="EMBL" id="OFJ55433.1"/>
    </source>
</evidence>
<sequence>MAVTDPQVAKPQTANPQAAADRDLSLVDVGPAQRGTRSDEVIVAVSPAFAAFFSKTIVGIPHAEVIRQVLAGIEEQEVEARCIRVAHSSDLAVVAHTGAKLSGSGIGIGLLSRGTTMIHQRDLPRLSSLELFPQCPLMTLETYRRIGSNAARYAKGESPEPVPTLNDQMARPRWQAKAALLHLKETEQIVKQARPMEVRAQFSRAS</sequence>
<dbReference type="RefSeq" id="WP_070351423.1">
    <property type="nucleotide sequence ID" value="NZ_CP043474.1"/>
</dbReference>
<evidence type="ECO:0000256" key="1">
    <source>
        <dbReference type="SAM" id="MobiDB-lite"/>
    </source>
</evidence>
<dbReference type="SUPFAM" id="SSF52968">
    <property type="entry name" value="B12-dependent dehydatase associated subunit"/>
    <property type="match status" value="1"/>
</dbReference>
<proteinExistence type="predicted"/>
<dbReference type="AlphaFoldDB" id="A0A1E8QA22"/>
<gene>
    <name evidence="2" type="ORF">BEL07_01920</name>
</gene>
<accession>A0A1E8QA22</accession>
<dbReference type="InterPro" id="IPR010254">
    <property type="entry name" value="B12-dep_deHydtase_bsu"/>
</dbReference>
<dbReference type="OrthoDB" id="4218at2"/>